<proteinExistence type="predicted"/>
<sequence>MFNNGRRKERPTGKKRRSFQKPLMKESLIPSILSDFRPRVKGGRIWLKHLSRSKKRLN</sequence>
<feature type="compositionally biased region" description="Basic residues" evidence="1">
    <location>
        <begin position="1"/>
        <end position="19"/>
    </location>
</feature>
<dbReference type="AlphaFoldDB" id="A0A1M5C9L1"/>
<accession>A0A1M5C9L1</accession>
<dbReference type="EMBL" id="FQUY01000029">
    <property type="protein sequence ID" value="SHF51401.1"/>
    <property type="molecule type" value="Genomic_DNA"/>
</dbReference>
<name>A0A1M5C9L1_9FIRM</name>
<gene>
    <name evidence="2" type="ORF">SAMN02745133_02856</name>
</gene>
<keyword evidence="3" id="KW-1185">Reference proteome</keyword>
<organism evidence="2 3">
    <name type="scientific">Desulforamulus putei DSM 12395</name>
    <dbReference type="NCBI Taxonomy" id="1121429"/>
    <lineage>
        <taxon>Bacteria</taxon>
        <taxon>Bacillati</taxon>
        <taxon>Bacillota</taxon>
        <taxon>Clostridia</taxon>
        <taxon>Eubacteriales</taxon>
        <taxon>Peptococcaceae</taxon>
        <taxon>Desulforamulus</taxon>
    </lineage>
</organism>
<reference evidence="3" key="1">
    <citation type="submission" date="2016-11" db="EMBL/GenBank/DDBJ databases">
        <authorList>
            <person name="Varghese N."/>
            <person name="Submissions S."/>
        </authorList>
    </citation>
    <scope>NUCLEOTIDE SEQUENCE [LARGE SCALE GENOMIC DNA]</scope>
    <source>
        <strain evidence="3">DSM 12395</strain>
    </source>
</reference>
<evidence type="ECO:0000313" key="2">
    <source>
        <dbReference type="EMBL" id="SHF51401.1"/>
    </source>
</evidence>
<feature type="region of interest" description="Disordered" evidence="1">
    <location>
        <begin position="1"/>
        <end position="23"/>
    </location>
</feature>
<dbReference type="STRING" id="1121429.SAMN02745133_02856"/>
<dbReference type="Proteomes" id="UP000184148">
    <property type="component" value="Unassembled WGS sequence"/>
</dbReference>
<evidence type="ECO:0000313" key="3">
    <source>
        <dbReference type="Proteomes" id="UP000184148"/>
    </source>
</evidence>
<protein>
    <submittedName>
        <fullName evidence="2">Uncharacterized protein</fullName>
    </submittedName>
</protein>
<evidence type="ECO:0000256" key="1">
    <source>
        <dbReference type="SAM" id="MobiDB-lite"/>
    </source>
</evidence>